<dbReference type="SUPFAM" id="SSF53335">
    <property type="entry name" value="S-adenosyl-L-methionine-dependent methyltransferases"/>
    <property type="match status" value="1"/>
</dbReference>
<organism evidence="8 9">
    <name type="scientific">Oceanispirochaeta crateris</name>
    <dbReference type="NCBI Taxonomy" id="2518645"/>
    <lineage>
        <taxon>Bacteria</taxon>
        <taxon>Pseudomonadati</taxon>
        <taxon>Spirochaetota</taxon>
        <taxon>Spirochaetia</taxon>
        <taxon>Spirochaetales</taxon>
        <taxon>Spirochaetaceae</taxon>
        <taxon>Oceanispirochaeta</taxon>
    </lineage>
</organism>
<dbReference type="PROSITE" id="PS00092">
    <property type="entry name" value="N6_MTASE"/>
    <property type="match status" value="1"/>
</dbReference>
<dbReference type="RefSeq" id="WP_149485127.1">
    <property type="nucleotide sequence ID" value="NZ_CP036150.1"/>
</dbReference>
<comment type="catalytic activity">
    <reaction evidence="4 5">
        <text>L-glutaminyl-[peptide chain release factor] + S-adenosyl-L-methionine = N(5)-methyl-L-glutaminyl-[peptide chain release factor] + S-adenosyl-L-homocysteine + H(+)</text>
        <dbReference type="Rhea" id="RHEA:42896"/>
        <dbReference type="Rhea" id="RHEA-COMP:10271"/>
        <dbReference type="Rhea" id="RHEA-COMP:10272"/>
        <dbReference type="ChEBI" id="CHEBI:15378"/>
        <dbReference type="ChEBI" id="CHEBI:30011"/>
        <dbReference type="ChEBI" id="CHEBI:57856"/>
        <dbReference type="ChEBI" id="CHEBI:59789"/>
        <dbReference type="ChEBI" id="CHEBI:61891"/>
        <dbReference type="EC" id="2.1.1.297"/>
    </reaction>
</comment>
<dbReference type="GO" id="GO:0032259">
    <property type="term" value="P:methylation"/>
    <property type="evidence" value="ECO:0007669"/>
    <property type="project" value="UniProtKB-KW"/>
</dbReference>
<comment type="caution">
    <text evidence="5">Lacks conserved residue(s) required for the propagation of feature annotation.</text>
</comment>
<protein>
    <recommendedName>
        <fullName evidence="5">Release factor glutamine methyltransferase</fullName>
        <shortName evidence="5">RF MTase</shortName>
        <ecNumber evidence="5">2.1.1.297</ecNumber>
    </recommendedName>
    <alternativeName>
        <fullName evidence="5">N5-glutamine methyltransferase PrmC</fullName>
    </alternativeName>
    <alternativeName>
        <fullName evidence="5">Protein-(glutamine-N5) MTase PrmC</fullName>
    </alternativeName>
    <alternativeName>
        <fullName evidence="5">Protein-glutamine N-methyltransferase PrmC</fullName>
    </alternativeName>
</protein>
<dbReference type="InterPro" id="IPR029063">
    <property type="entry name" value="SAM-dependent_MTases_sf"/>
</dbReference>
<dbReference type="EC" id="2.1.1.297" evidence="5"/>
<dbReference type="Pfam" id="PF17827">
    <property type="entry name" value="PrmC_N"/>
    <property type="match status" value="1"/>
</dbReference>
<keyword evidence="2 5" id="KW-0808">Transferase</keyword>
<dbReference type="NCBIfam" id="TIGR00536">
    <property type="entry name" value="hemK_fam"/>
    <property type="match status" value="1"/>
</dbReference>
<evidence type="ECO:0000313" key="9">
    <source>
        <dbReference type="Proteomes" id="UP000324209"/>
    </source>
</evidence>
<evidence type="ECO:0000256" key="2">
    <source>
        <dbReference type="ARBA" id="ARBA00022679"/>
    </source>
</evidence>
<dbReference type="CDD" id="cd02440">
    <property type="entry name" value="AdoMet_MTases"/>
    <property type="match status" value="1"/>
</dbReference>
<evidence type="ECO:0000256" key="5">
    <source>
        <dbReference type="HAMAP-Rule" id="MF_02126"/>
    </source>
</evidence>
<dbReference type="GO" id="GO:0102559">
    <property type="term" value="F:peptide chain release factor N(5)-glutamine methyltransferase activity"/>
    <property type="evidence" value="ECO:0007669"/>
    <property type="project" value="UniProtKB-EC"/>
</dbReference>
<dbReference type="EMBL" id="CP036150">
    <property type="protein sequence ID" value="QEN07045.1"/>
    <property type="molecule type" value="Genomic_DNA"/>
</dbReference>
<dbReference type="Proteomes" id="UP000324209">
    <property type="component" value="Chromosome"/>
</dbReference>
<dbReference type="AlphaFoldDB" id="A0A5C1QG52"/>
<dbReference type="KEGG" id="ock:EXM22_03240"/>
<dbReference type="Pfam" id="PF05175">
    <property type="entry name" value="MTS"/>
    <property type="match status" value="1"/>
</dbReference>
<dbReference type="InterPro" id="IPR040758">
    <property type="entry name" value="PrmC_N"/>
</dbReference>
<feature type="domain" description="Methyltransferase small" evidence="6">
    <location>
        <begin position="109"/>
        <end position="203"/>
    </location>
</feature>
<dbReference type="InterPro" id="IPR050320">
    <property type="entry name" value="N5-glutamine_MTase"/>
</dbReference>
<proteinExistence type="inferred from homology"/>
<dbReference type="OrthoDB" id="9800643at2"/>
<dbReference type="InterPro" id="IPR004556">
    <property type="entry name" value="HemK-like"/>
</dbReference>
<gene>
    <name evidence="5 8" type="primary">prmC</name>
    <name evidence="8" type="ORF">EXM22_03240</name>
</gene>
<keyword evidence="1 5" id="KW-0489">Methyltransferase</keyword>
<feature type="binding site" evidence="5">
    <location>
        <begin position="189"/>
        <end position="192"/>
    </location>
    <ligand>
        <name>substrate</name>
    </ligand>
</feature>
<dbReference type="Gene3D" id="1.10.8.10">
    <property type="entry name" value="DNA helicase RuvA subunit, C-terminal domain"/>
    <property type="match status" value="1"/>
</dbReference>
<comment type="function">
    <text evidence="5">Methylates the class 1 translation termination release factors RF1/PrfA and RF2/PrfB on the glutamine residue of the universally conserved GGQ motif.</text>
</comment>
<evidence type="ECO:0000313" key="8">
    <source>
        <dbReference type="EMBL" id="QEN07045.1"/>
    </source>
</evidence>
<accession>A0A5C1QG52</accession>
<comment type="similarity">
    <text evidence="5">Belongs to the protein N5-glutamine methyltransferase family. PrmC subfamily.</text>
</comment>
<evidence type="ECO:0000259" key="7">
    <source>
        <dbReference type="Pfam" id="PF17827"/>
    </source>
</evidence>
<dbReference type="InterPro" id="IPR007848">
    <property type="entry name" value="Small_mtfrase_dom"/>
</dbReference>
<keyword evidence="3 5" id="KW-0949">S-adenosyl-L-methionine</keyword>
<evidence type="ECO:0000256" key="4">
    <source>
        <dbReference type="ARBA" id="ARBA00048391"/>
    </source>
</evidence>
<dbReference type="InterPro" id="IPR019874">
    <property type="entry name" value="RF_methyltr_PrmC"/>
</dbReference>
<dbReference type="Gene3D" id="3.40.50.150">
    <property type="entry name" value="Vaccinia Virus protein VP39"/>
    <property type="match status" value="1"/>
</dbReference>
<sequence>MTSTQNIIIRDALQEGSQRLIESESPWLDATLLLGCVTKQSREKIMASYPDSIELEVYSSYMSLIEKRAEGYPVAYLTGIKEFFGRDFHVTPGILCPRPDTEILIEEALKQVHDRAYKRVHDLCTGSGCIALTLKLENPDLQVSASDLSPVSEKVFELNRKNLENKDVKFTLSSLLEDIGPPLDLIVSNPPYLTSQETDERINRNWKEPSLALDGGEDGLDLIRIIIKDAPPLLNEGGMLMIEADPRQMDEMEQLMKKAGFENIKKICDLASHERVIMGNLK</sequence>
<feature type="binding site" evidence="5">
    <location>
        <position position="147"/>
    </location>
    <ligand>
        <name>S-adenosyl-L-methionine</name>
        <dbReference type="ChEBI" id="CHEBI:59789"/>
    </ligand>
</feature>
<dbReference type="PANTHER" id="PTHR18895">
    <property type="entry name" value="HEMK METHYLTRANSFERASE"/>
    <property type="match status" value="1"/>
</dbReference>
<dbReference type="HAMAP" id="MF_02126">
    <property type="entry name" value="RF_methyltr_PrmC"/>
    <property type="match status" value="1"/>
</dbReference>
<name>A0A5C1QG52_9SPIO</name>
<feature type="binding site" evidence="5">
    <location>
        <position position="189"/>
    </location>
    <ligand>
        <name>S-adenosyl-L-methionine</name>
        <dbReference type="ChEBI" id="CHEBI:59789"/>
    </ligand>
</feature>
<dbReference type="GO" id="GO:0003676">
    <property type="term" value="F:nucleic acid binding"/>
    <property type="evidence" value="ECO:0007669"/>
    <property type="project" value="InterPro"/>
</dbReference>
<evidence type="ECO:0000259" key="6">
    <source>
        <dbReference type="Pfam" id="PF05175"/>
    </source>
</evidence>
<reference evidence="8 9" key="1">
    <citation type="submission" date="2019-02" db="EMBL/GenBank/DDBJ databases">
        <title>Complete Genome Sequence and Methylome Analysis of free living Spirochaetas.</title>
        <authorList>
            <person name="Fomenkov A."/>
            <person name="Dubinina G."/>
            <person name="Leshcheva N."/>
            <person name="Mikheeva N."/>
            <person name="Grabovich M."/>
            <person name="Vincze T."/>
            <person name="Roberts R.J."/>
        </authorList>
    </citation>
    <scope>NUCLEOTIDE SEQUENCE [LARGE SCALE GENOMIC DNA]</scope>
    <source>
        <strain evidence="8 9">K2</strain>
    </source>
</reference>
<dbReference type="InterPro" id="IPR002052">
    <property type="entry name" value="DNA_methylase_N6_adenine_CS"/>
</dbReference>
<evidence type="ECO:0000256" key="1">
    <source>
        <dbReference type="ARBA" id="ARBA00022603"/>
    </source>
</evidence>
<dbReference type="PANTHER" id="PTHR18895:SF74">
    <property type="entry name" value="MTRF1L RELEASE FACTOR GLUTAMINE METHYLTRANSFERASE"/>
    <property type="match status" value="1"/>
</dbReference>
<feature type="domain" description="Release factor glutamine methyltransferase N-terminal" evidence="7">
    <location>
        <begin position="11"/>
        <end position="79"/>
    </location>
</feature>
<keyword evidence="9" id="KW-1185">Reference proteome</keyword>
<dbReference type="NCBIfam" id="TIGR03534">
    <property type="entry name" value="RF_mod_PrmC"/>
    <property type="match status" value="1"/>
</dbReference>
<evidence type="ECO:0000256" key="3">
    <source>
        <dbReference type="ARBA" id="ARBA00022691"/>
    </source>
</evidence>